<dbReference type="Proteomes" id="UP000287156">
    <property type="component" value="Unassembled WGS sequence"/>
</dbReference>
<dbReference type="InterPro" id="IPR010994">
    <property type="entry name" value="RuvA_2-like"/>
</dbReference>
<dbReference type="EMBL" id="QYTV02000011">
    <property type="protein sequence ID" value="RST71815.1"/>
    <property type="molecule type" value="Genomic_DNA"/>
</dbReference>
<accession>A0A429XUK8</accession>
<organism evidence="2 3">
    <name type="scientific">Siminovitchia acidinfaciens</name>
    <dbReference type="NCBI Taxonomy" id="2321395"/>
    <lineage>
        <taxon>Bacteria</taxon>
        <taxon>Bacillati</taxon>
        <taxon>Bacillota</taxon>
        <taxon>Bacilli</taxon>
        <taxon>Bacillales</taxon>
        <taxon>Bacillaceae</taxon>
        <taxon>Siminovitchia</taxon>
    </lineage>
</organism>
<proteinExistence type="predicted"/>
<comment type="caution">
    <text evidence="2">The sequence shown here is derived from an EMBL/GenBank/DDBJ whole genome shotgun (WGS) entry which is preliminary data.</text>
</comment>
<evidence type="ECO:0000313" key="2">
    <source>
        <dbReference type="EMBL" id="RST71815.1"/>
    </source>
</evidence>
<evidence type="ECO:0000259" key="1">
    <source>
        <dbReference type="Pfam" id="PF14237"/>
    </source>
</evidence>
<dbReference type="Pfam" id="PF12836">
    <property type="entry name" value="HHH_3"/>
    <property type="match status" value="1"/>
</dbReference>
<dbReference type="InterPro" id="IPR025640">
    <property type="entry name" value="GYF_2"/>
</dbReference>
<name>A0A429XUK8_9BACI</name>
<dbReference type="OrthoDB" id="2582266at2"/>
<reference evidence="2" key="1">
    <citation type="submission" date="2018-12" db="EMBL/GenBank/DDBJ databases">
        <authorList>
            <person name="Sun L."/>
            <person name="Chen Z."/>
        </authorList>
    </citation>
    <scope>NUCLEOTIDE SEQUENCE [LARGE SCALE GENOMIC DNA]</scope>
    <source>
        <strain evidence="2">3-2-2</strain>
    </source>
</reference>
<evidence type="ECO:0000313" key="3">
    <source>
        <dbReference type="Proteomes" id="UP000287156"/>
    </source>
</evidence>
<keyword evidence="3" id="KW-1185">Reference proteome</keyword>
<dbReference type="Gene3D" id="1.10.150.320">
    <property type="entry name" value="Photosystem II 12 kDa extrinsic protein"/>
    <property type="match status" value="1"/>
</dbReference>
<dbReference type="AlphaFoldDB" id="A0A429XUK8"/>
<protein>
    <submittedName>
        <fullName evidence="2">DUF4339 domain-containing protein</fullName>
    </submittedName>
</protein>
<feature type="domain" description="GYF" evidence="1">
    <location>
        <begin position="162"/>
        <end position="208"/>
    </location>
</feature>
<dbReference type="Pfam" id="PF14237">
    <property type="entry name" value="GYF_2"/>
    <property type="match status" value="1"/>
</dbReference>
<gene>
    <name evidence="2" type="ORF">D4T97_018030</name>
</gene>
<dbReference type="RefSeq" id="WP_126052165.1">
    <property type="nucleotide sequence ID" value="NZ_QYTV02000011.1"/>
</dbReference>
<sequence>MSLEQVIFDACQQRESENFFVGENIPQRKLQNVFKEYPISSDEQIFALVDTTVFGSAKQGAVLTNMGIHVKNSWTGDVREGFINWHDFQYAEFSHTNRFSSKELWIDNLQIEMSGSSLTPPIFLQTLSYIQQCIHNYYDQRGQQQANSHHPAAPPLPGLETWMVAVDGEQYGPYDEQTIKGMIQSGQISGTKDYVWKQGMDNWALIKDSAPFSSYVAPAPPPASPAFQEQPATDEQYKEIDVNTAALGDLLSLPYITLESANALLLRREALGGAFESIEQVEEVLALSPHEFERIRPYMKVAGSQKSAFQMGGRVIDF</sequence>
<dbReference type="SUPFAM" id="SSF47781">
    <property type="entry name" value="RuvA domain 2-like"/>
    <property type="match status" value="1"/>
</dbReference>